<evidence type="ECO:0000256" key="2">
    <source>
        <dbReference type="ARBA" id="ARBA00005253"/>
    </source>
</evidence>
<protein>
    <recommendedName>
        <fullName evidence="6">EF-hand domain-containing protein</fullName>
    </recommendedName>
</protein>
<dbReference type="CDD" id="cd00051">
    <property type="entry name" value="EFh"/>
    <property type="match status" value="1"/>
</dbReference>
<dbReference type="EMBL" id="SDOX01000001">
    <property type="protein sequence ID" value="TFJ88573.1"/>
    <property type="molecule type" value="Genomic_DNA"/>
</dbReference>
<feature type="domain" description="EF-hand" evidence="6">
    <location>
        <begin position="71"/>
        <end position="106"/>
    </location>
</feature>
<evidence type="ECO:0000313" key="8">
    <source>
        <dbReference type="Proteomes" id="UP000355283"/>
    </source>
</evidence>
<dbReference type="GO" id="GO:0016460">
    <property type="term" value="C:myosin II complex"/>
    <property type="evidence" value="ECO:0007669"/>
    <property type="project" value="TreeGrafter"/>
</dbReference>
<keyword evidence="5" id="KW-0963">Cytoplasm</keyword>
<dbReference type="GO" id="GO:0005509">
    <property type="term" value="F:calcium ion binding"/>
    <property type="evidence" value="ECO:0007669"/>
    <property type="project" value="InterPro"/>
</dbReference>
<feature type="domain" description="EF-hand" evidence="6">
    <location>
        <begin position="184"/>
        <end position="219"/>
    </location>
</feature>
<dbReference type="InterPro" id="IPR018247">
    <property type="entry name" value="EF_Hand_1_Ca_BS"/>
</dbReference>
<evidence type="ECO:0000313" key="7">
    <source>
        <dbReference type="EMBL" id="TFJ88573.1"/>
    </source>
</evidence>
<comment type="caution">
    <text evidence="7">The sequence shown here is derived from an EMBL/GenBank/DDBJ whole genome shotgun (WGS) entry which is preliminary data.</text>
</comment>
<comment type="similarity">
    <text evidence="2">Belongs to the centrin family.</text>
</comment>
<dbReference type="Gene3D" id="1.10.238.10">
    <property type="entry name" value="EF-hand"/>
    <property type="match status" value="3"/>
</dbReference>
<keyword evidence="8" id="KW-1185">Reference proteome</keyword>
<dbReference type="Pfam" id="PF13499">
    <property type="entry name" value="EF-hand_7"/>
    <property type="match status" value="2"/>
</dbReference>
<dbReference type="SMART" id="SM00054">
    <property type="entry name" value="EFh"/>
    <property type="match status" value="4"/>
</dbReference>
<name>A0A4D9DEJ2_9STRA</name>
<dbReference type="Proteomes" id="UP000355283">
    <property type="component" value="Unassembled WGS sequence"/>
</dbReference>
<dbReference type="PROSITE" id="PS00018">
    <property type="entry name" value="EF_HAND_1"/>
    <property type="match status" value="1"/>
</dbReference>
<dbReference type="PANTHER" id="PTHR23048">
    <property type="entry name" value="MYOSIN LIGHT CHAIN 1, 3"/>
    <property type="match status" value="1"/>
</dbReference>
<dbReference type="SUPFAM" id="SSF47473">
    <property type="entry name" value="EF-hand"/>
    <property type="match status" value="1"/>
</dbReference>
<reference evidence="7 8" key="1">
    <citation type="submission" date="2019-01" db="EMBL/GenBank/DDBJ databases">
        <title>Nuclear Genome Assembly of the Microalgal Biofuel strain Nannochloropsis salina CCMP1776.</title>
        <authorList>
            <person name="Hovde B."/>
        </authorList>
    </citation>
    <scope>NUCLEOTIDE SEQUENCE [LARGE SCALE GENOMIC DNA]</scope>
    <source>
        <strain evidence="7 8">CCMP1776</strain>
    </source>
</reference>
<dbReference type="OrthoDB" id="26525at2759"/>
<dbReference type="AlphaFoldDB" id="A0A4D9DEJ2"/>
<evidence type="ECO:0000256" key="4">
    <source>
        <dbReference type="ARBA" id="ARBA00022837"/>
    </source>
</evidence>
<evidence type="ECO:0000259" key="6">
    <source>
        <dbReference type="PROSITE" id="PS50222"/>
    </source>
</evidence>
<comment type="subcellular location">
    <subcellularLocation>
        <location evidence="1">Cytoplasm</location>
        <location evidence="1">Cytoskeleton</location>
    </subcellularLocation>
</comment>
<dbReference type="InterPro" id="IPR050230">
    <property type="entry name" value="CALM/Myosin/TropC-like"/>
</dbReference>
<dbReference type="PROSITE" id="PS50222">
    <property type="entry name" value="EF_HAND_2"/>
    <property type="match status" value="3"/>
</dbReference>
<accession>A0A4D9DEJ2</accession>
<organism evidence="7 8">
    <name type="scientific">Nannochloropsis salina CCMP1776</name>
    <dbReference type="NCBI Taxonomy" id="1027361"/>
    <lineage>
        <taxon>Eukaryota</taxon>
        <taxon>Sar</taxon>
        <taxon>Stramenopiles</taxon>
        <taxon>Ochrophyta</taxon>
        <taxon>Eustigmatophyceae</taxon>
        <taxon>Eustigmatales</taxon>
        <taxon>Monodopsidaceae</taxon>
        <taxon>Microchloropsis</taxon>
        <taxon>Microchloropsis salina</taxon>
    </lineage>
</organism>
<feature type="domain" description="EF-hand" evidence="6">
    <location>
        <begin position="148"/>
        <end position="183"/>
    </location>
</feature>
<evidence type="ECO:0000256" key="1">
    <source>
        <dbReference type="ARBA" id="ARBA00004245"/>
    </source>
</evidence>
<evidence type="ECO:0000256" key="3">
    <source>
        <dbReference type="ARBA" id="ARBA00022737"/>
    </source>
</evidence>
<sequence length="219" mass="24955">MGREVGDAEARKRQSRARSVHVTDFPAIRLYQQERPFLHSVIMRRSPSAKRQGDKGSAGVADSVRQGLTDEEIEEIREAFNLFDLQGSGTIDVRELKQAMQSLGFDSKNHTIYQMIADMESDNASSESNNIDFDEFLHMMTVKMSDKESKEDIEKVFNMFDDKGKGSISFKDLKRVAKELGENMSDAELKEMIQRADADQDGEVSFEDFYTIMTRRSLS</sequence>
<keyword evidence="3" id="KW-0677">Repeat</keyword>
<dbReference type="InterPro" id="IPR011992">
    <property type="entry name" value="EF-hand-dom_pair"/>
</dbReference>
<keyword evidence="5" id="KW-0206">Cytoskeleton</keyword>
<keyword evidence="4" id="KW-0106">Calcium</keyword>
<dbReference type="InterPro" id="IPR002048">
    <property type="entry name" value="EF_hand_dom"/>
</dbReference>
<gene>
    <name evidence="7" type="ORF">NSK_000147</name>
</gene>
<dbReference type="PANTHER" id="PTHR23048:SF59">
    <property type="entry name" value="EF-HAND SUPERFAMILY PROTEIN"/>
    <property type="match status" value="1"/>
</dbReference>
<evidence type="ECO:0000256" key="5">
    <source>
        <dbReference type="ARBA" id="ARBA00023212"/>
    </source>
</evidence>
<dbReference type="FunFam" id="1.10.238.10:FF:000527">
    <property type="entry name" value="Calmodulin-3"/>
    <property type="match status" value="1"/>
</dbReference>
<proteinExistence type="inferred from homology"/>